<evidence type="ECO:0000256" key="5">
    <source>
        <dbReference type="ARBA" id="ARBA00023284"/>
    </source>
</evidence>
<dbReference type="InterPro" id="IPR036249">
    <property type="entry name" value="Thioredoxin-like_sf"/>
</dbReference>
<evidence type="ECO:0000256" key="7">
    <source>
        <dbReference type="RuleBase" id="RU366011"/>
    </source>
</evidence>
<evidence type="ECO:0000256" key="6">
    <source>
        <dbReference type="PIRSR" id="PIRSR637944-1"/>
    </source>
</evidence>
<dbReference type="Proteomes" id="UP000094285">
    <property type="component" value="Unassembled WGS sequence"/>
</dbReference>
<feature type="domain" description="Thioredoxin" evidence="8">
    <location>
        <begin position="2"/>
        <end position="176"/>
    </location>
</feature>
<sequence>MSSSGDTFPTDVKLQYVPYTKEHAEIVSSSKPVTLNLSELLPGKTVVFTSAIGAFTPPCTENHLPTYLNNVSKFKKKGVDRIVVLTINDPFVNSAWSKALGYKDEENYVIFATDPKAELSGKLGDNFVADLSSEGLGTRSSRYAAIVDDGHIVYLESEDGGAFTERSHASSLLERL</sequence>
<dbReference type="AlphaFoldDB" id="A0A1E4SQ68"/>
<dbReference type="SUPFAM" id="SSF52833">
    <property type="entry name" value="Thioredoxin-like"/>
    <property type="match status" value="1"/>
</dbReference>
<feature type="active site" description="Cysteine sulfenic acid (-SOH) intermediate" evidence="6">
    <location>
        <position position="59"/>
    </location>
</feature>
<evidence type="ECO:0000259" key="8">
    <source>
        <dbReference type="PROSITE" id="PS51352"/>
    </source>
</evidence>
<dbReference type="Gene3D" id="3.40.30.10">
    <property type="entry name" value="Glutaredoxin"/>
    <property type="match status" value="1"/>
</dbReference>
<evidence type="ECO:0000256" key="2">
    <source>
        <dbReference type="ARBA" id="ARBA00022559"/>
    </source>
</evidence>
<dbReference type="GO" id="GO:0034599">
    <property type="term" value="P:cellular response to oxidative stress"/>
    <property type="evidence" value="ECO:0007669"/>
    <property type="project" value="InterPro"/>
</dbReference>
<dbReference type="PROSITE" id="PS51352">
    <property type="entry name" value="THIOREDOXIN_2"/>
    <property type="match status" value="1"/>
</dbReference>
<dbReference type="GO" id="GO:0005739">
    <property type="term" value="C:mitochondrion"/>
    <property type="evidence" value="ECO:0007669"/>
    <property type="project" value="TreeGrafter"/>
</dbReference>
<dbReference type="InterPro" id="IPR013766">
    <property type="entry name" value="Thioredoxin_domain"/>
</dbReference>
<dbReference type="OrthoDB" id="195498at2759"/>
<protein>
    <submittedName>
        <fullName evidence="9">Redoxin</fullName>
    </submittedName>
</protein>
<gene>
    <name evidence="9" type="ORF">CANTADRAFT_45653</name>
</gene>
<keyword evidence="3 7" id="KW-0049">Antioxidant</keyword>
<dbReference type="CDD" id="cd03013">
    <property type="entry name" value="PRX5_like"/>
    <property type="match status" value="1"/>
</dbReference>
<comment type="similarity">
    <text evidence="1 7">Belongs to the peroxiredoxin family. Prx5 subfamily.</text>
</comment>
<dbReference type="InterPro" id="IPR013740">
    <property type="entry name" value="Redoxin"/>
</dbReference>
<evidence type="ECO:0000313" key="10">
    <source>
        <dbReference type="Proteomes" id="UP000094285"/>
    </source>
</evidence>
<evidence type="ECO:0000313" key="9">
    <source>
        <dbReference type="EMBL" id="ODV81577.1"/>
    </source>
</evidence>
<dbReference type="Pfam" id="PF08534">
    <property type="entry name" value="Redoxin"/>
    <property type="match status" value="1"/>
</dbReference>
<evidence type="ECO:0000256" key="3">
    <source>
        <dbReference type="ARBA" id="ARBA00022862"/>
    </source>
</evidence>
<dbReference type="RefSeq" id="XP_020066699.1">
    <property type="nucleotide sequence ID" value="XM_020209236.1"/>
</dbReference>
<evidence type="ECO:0000256" key="4">
    <source>
        <dbReference type="ARBA" id="ARBA00023002"/>
    </source>
</evidence>
<name>A0A1E4SQ68_9ASCO</name>
<dbReference type="GO" id="GO:0042744">
    <property type="term" value="P:hydrogen peroxide catabolic process"/>
    <property type="evidence" value="ECO:0007669"/>
    <property type="project" value="TreeGrafter"/>
</dbReference>
<dbReference type="GO" id="GO:0008379">
    <property type="term" value="F:thioredoxin peroxidase activity"/>
    <property type="evidence" value="ECO:0007669"/>
    <property type="project" value="InterPro"/>
</dbReference>
<evidence type="ECO:0000256" key="1">
    <source>
        <dbReference type="ARBA" id="ARBA00010505"/>
    </source>
</evidence>
<dbReference type="InterPro" id="IPR037944">
    <property type="entry name" value="PRX5-like"/>
</dbReference>
<dbReference type="PANTHER" id="PTHR10430:SF16">
    <property type="entry name" value="PEROXIREDOXIN-5, MITOCHONDRIAL"/>
    <property type="match status" value="1"/>
</dbReference>
<dbReference type="EMBL" id="KV453909">
    <property type="protein sequence ID" value="ODV81577.1"/>
    <property type="molecule type" value="Genomic_DNA"/>
</dbReference>
<keyword evidence="5 7" id="KW-0676">Redox-active center</keyword>
<dbReference type="GeneID" id="30983372"/>
<dbReference type="GO" id="GO:0045454">
    <property type="term" value="P:cell redox homeostasis"/>
    <property type="evidence" value="ECO:0007669"/>
    <property type="project" value="TreeGrafter"/>
</dbReference>
<reference evidence="10" key="1">
    <citation type="submission" date="2016-05" db="EMBL/GenBank/DDBJ databases">
        <title>Comparative genomics of biotechnologically important yeasts.</title>
        <authorList>
            <consortium name="DOE Joint Genome Institute"/>
            <person name="Riley R."/>
            <person name="Haridas S."/>
            <person name="Wolfe K.H."/>
            <person name="Lopes M.R."/>
            <person name="Hittinger C.T."/>
            <person name="Goker M."/>
            <person name="Salamov A."/>
            <person name="Wisecaver J."/>
            <person name="Long T.M."/>
            <person name="Aerts A.L."/>
            <person name="Barry K."/>
            <person name="Choi C."/>
            <person name="Clum A."/>
            <person name="Coughlan A.Y."/>
            <person name="Deshpande S."/>
            <person name="Douglass A.P."/>
            <person name="Hanson S.J."/>
            <person name="Klenk H.-P."/>
            <person name="Labutti K."/>
            <person name="Lapidus A."/>
            <person name="Lindquist E."/>
            <person name="Lipzen A."/>
            <person name="Meier-Kolthoff J.P."/>
            <person name="Ohm R.A."/>
            <person name="Otillar R.P."/>
            <person name="Pangilinan J."/>
            <person name="Peng Y."/>
            <person name="Rokas A."/>
            <person name="Rosa C.A."/>
            <person name="Scheuner C."/>
            <person name="Sibirny A.A."/>
            <person name="Slot J.C."/>
            <person name="Stielow J.B."/>
            <person name="Sun H."/>
            <person name="Kurtzman C.P."/>
            <person name="Blackwell M."/>
            <person name="Grigoriev I.V."/>
            <person name="Jeffries T.W."/>
        </authorList>
    </citation>
    <scope>NUCLEOTIDE SEQUENCE [LARGE SCALE GENOMIC DNA]</scope>
    <source>
        <strain evidence="10">NRRL Y-17324</strain>
    </source>
</reference>
<proteinExistence type="inferred from homology"/>
<dbReference type="STRING" id="984487.A0A1E4SQ68"/>
<dbReference type="GO" id="GO:0005777">
    <property type="term" value="C:peroxisome"/>
    <property type="evidence" value="ECO:0007669"/>
    <property type="project" value="TreeGrafter"/>
</dbReference>
<accession>A0A1E4SQ68</accession>
<comment type="function">
    <text evidence="7">Thiol-specific peroxidase that catalyzes the reduction of hydrogen peroxide and organic hydroperoxides to water and alcohols, respectively. Plays a role in cell protection against oxidative stress by detoxifying peroxides.</text>
</comment>
<organism evidence="9 10">
    <name type="scientific">Suhomyces tanzawaensis NRRL Y-17324</name>
    <dbReference type="NCBI Taxonomy" id="984487"/>
    <lineage>
        <taxon>Eukaryota</taxon>
        <taxon>Fungi</taxon>
        <taxon>Dikarya</taxon>
        <taxon>Ascomycota</taxon>
        <taxon>Saccharomycotina</taxon>
        <taxon>Pichiomycetes</taxon>
        <taxon>Debaryomycetaceae</taxon>
        <taxon>Suhomyces</taxon>
    </lineage>
</organism>
<dbReference type="PANTHER" id="PTHR10430">
    <property type="entry name" value="PEROXIREDOXIN"/>
    <property type="match status" value="1"/>
</dbReference>
<keyword evidence="4 7" id="KW-0560">Oxidoreductase</keyword>
<keyword evidence="2 7" id="KW-0575">Peroxidase</keyword>
<keyword evidence="10" id="KW-1185">Reference proteome</keyword>